<reference evidence="2" key="1">
    <citation type="journal article" date="2019" name="Int. J. Syst. Evol. Microbiol.">
        <title>The Global Catalogue of Microorganisms (GCM) 10K type strain sequencing project: providing services to taxonomists for standard genome sequencing and annotation.</title>
        <authorList>
            <consortium name="The Broad Institute Genomics Platform"/>
            <consortium name="The Broad Institute Genome Sequencing Center for Infectious Disease"/>
            <person name="Wu L."/>
            <person name="Ma J."/>
        </authorList>
    </citation>
    <scope>NUCLEOTIDE SEQUENCE [LARGE SCALE GENOMIC DNA]</scope>
    <source>
        <strain evidence="2">KCTC 22671</strain>
    </source>
</reference>
<evidence type="ECO:0000313" key="2">
    <source>
        <dbReference type="Proteomes" id="UP001597534"/>
    </source>
</evidence>
<protein>
    <submittedName>
        <fullName evidence="1">Uncharacterized protein</fullName>
    </submittedName>
</protein>
<dbReference type="EMBL" id="JBHUPC010000020">
    <property type="protein sequence ID" value="MFD2892913.1"/>
    <property type="molecule type" value="Genomic_DNA"/>
</dbReference>
<dbReference type="RefSeq" id="WP_379812646.1">
    <property type="nucleotide sequence ID" value="NZ_JBHUPC010000020.1"/>
</dbReference>
<comment type="caution">
    <text evidence="1">The sequence shown here is derived from an EMBL/GenBank/DDBJ whole genome shotgun (WGS) entry which is preliminary data.</text>
</comment>
<evidence type="ECO:0000313" key="1">
    <source>
        <dbReference type="EMBL" id="MFD2892913.1"/>
    </source>
</evidence>
<sequence length="104" mass="12337">MQRKNSKEWGKWSTPKPTEVIISLDFNKDKIVIYSTEIQHYRIIEALGTEHTDKDVITSYICKNVEGIVVKLSFFIRKDLDNKTQLYLYHKNFAFCYDIVEITE</sequence>
<name>A0ABW5YPG6_9FLAO</name>
<proteinExistence type="predicted"/>
<keyword evidence="2" id="KW-1185">Reference proteome</keyword>
<dbReference type="Proteomes" id="UP001597534">
    <property type="component" value="Unassembled WGS sequence"/>
</dbReference>
<organism evidence="1 2">
    <name type="scientific">Flavobacterium chuncheonense</name>
    <dbReference type="NCBI Taxonomy" id="2026653"/>
    <lineage>
        <taxon>Bacteria</taxon>
        <taxon>Pseudomonadati</taxon>
        <taxon>Bacteroidota</taxon>
        <taxon>Flavobacteriia</taxon>
        <taxon>Flavobacteriales</taxon>
        <taxon>Flavobacteriaceae</taxon>
        <taxon>Flavobacterium</taxon>
    </lineage>
</organism>
<gene>
    <name evidence="1" type="ORF">ACFS5J_12905</name>
</gene>
<accession>A0ABW5YPG6</accession>